<dbReference type="FunFam" id="3.40.50.2000:FF:000072">
    <property type="entry name" value="Glycosyl transferase"/>
    <property type="match status" value="1"/>
</dbReference>
<evidence type="ECO:0000259" key="4">
    <source>
        <dbReference type="Pfam" id="PF06722"/>
    </source>
</evidence>
<proteinExistence type="inferred from homology"/>
<keyword evidence="3 6" id="KW-0808">Transferase</keyword>
<dbReference type="AlphaFoldDB" id="A0A1H8YI24"/>
<dbReference type="InterPro" id="IPR050426">
    <property type="entry name" value="Glycosyltransferase_28"/>
</dbReference>
<name>A0A1H8YI24_9PSEU</name>
<gene>
    <name evidence="6" type="ORF">SAMN04489732_117192</name>
</gene>
<dbReference type="Pfam" id="PF06722">
    <property type="entry name" value="EryCIII-like_C"/>
    <property type="match status" value="1"/>
</dbReference>
<keyword evidence="7" id="KW-1185">Reference proteome</keyword>
<dbReference type="SUPFAM" id="SSF53756">
    <property type="entry name" value="UDP-Glycosyltransferase/glycogen phosphorylase"/>
    <property type="match status" value="1"/>
</dbReference>
<protein>
    <submittedName>
        <fullName evidence="6">Glycosyltransferase, MGT family</fullName>
    </submittedName>
</protein>
<evidence type="ECO:0000259" key="5">
    <source>
        <dbReference type="Pfam" id="PF21036"/>
    </source>
</evidence>
<dbReference type="InterPro" id="IPR002213">
    <property type="entry name" value="UDP_glucos_trans"/>
</dbReference>
<evidence type="ECO:0000313" key="7">
    <source>
        <dbReference type="Proteomes" id="UP000198582"/>
    </source>
</evidence>
<accession>A0A1H8YI24</accession>
<keyword evidence="2" id="KW-0328">Glycosyltransferase</keyword>
<organism evidence="6 7">
    <name type="scientific">Amycolatopsis saalfeldensis</name>
    <dbReference type="NCBI Taxonomy" id="394193"/>
    <lineage>
        <taxon>Bacteria</taxon>
        <taxon>Bacillati</taxon>
        <taxon>Actinomycetota</taxon>
        <taxon>Actinomycetes</taxon>
        <taxon>Pseudonocardiales</taxon>
        <taxon>Pseudonocardiaceae</taxon>
        <taxon>Amycolatopsis</taxon>
    </lineage>
</organism>
<dbReference type="Pfam" id="PF21036">
    <property type="entry name" value="EryCIII-like_N"/>
    <property type="match status" value="1"/>
</dbReference>
<feature type="domain" description="Erythromycin biosynthesis protein CIII-like C-terminal" evidence="4">
    <location>
        <begin position="244"/>
        <end position="376"/>
    </location>
</feature>
<dbReference type="InterPro" id="IPR048284">
    <property type="entry name" value="EryCIII-like_N"/>
</dbReference>
<dbReference type="PANTHER" id="PTHR48050">
    <property type="entry name" value="STEROL 3-BETA-GLUCOSYLTRANSFERASE"/>
    <property type="match status" value="1"/>
</dbReference>
<sequence>MLFTALGAHGHLYPLMPLAVAAREAGHQVVFATADDFRATLEKAGLEPAKAGLTIGEAFASQFPGFTPGLARRELPPQELAATIGRVFGRVMPEQFATDLRALFEQHRPDLVVYEVGNPGGLFAAKSAGIPAVGHGFGRVSSDGLMAEIDRSVREYAGELGITEEGPAWGTPFVDICPPSAQSPEFLASAHRVPLRPVGWSDSGDLPDGVTDRSRPLVYLTLGTSPMSQAGVLAAAITGLSGLNADVLVATGPSLDPAALGEVPPNVRLEAWVPQSALLPHVDLVVHHGGSGTTLGAFSAGAPQLVLPQGADQFANAEMVLASGVGARLLGEEATAESVHETAVRLLGDSTVADAVRGLAAEVAAMPSPAEVAAQLPQYI</sequence>
<evidence type="ECO:0000313" key="6">
    <source>
        <dbReference type="EMBL" id="SEP51874.1"/>
    </source>
</evidence>
<dbReference type="PANTHER" id="PTHR48050:SF13">
    <property type="entry name" value="STEROL 3-BETA-GLUCOSYLTRANSFERASE UGT80A2"/>
    <property type="match status" value="1"/>
</dbReference>
<dbReference type="GO" id="GO:0008194">
    <property type="term" value="F:UDP-glycosyltransferase activity"/>
    <property type="evidence" value="ECO:0007669"/>
    <property type="project" value="InterPro"/>
</dbReference>
<dbReference type="GO" id="GO:0016758">
    <property type="term" value="F:hexosyltransferase activity"/>
    <property type="evidence" value="ECO:0007669"/>
    <property type="project" value="UniProtKB-ARBA"/>
</dbReference>
<feature type="domain" description="Erythromycin biosynthesis protein CIII-like N-terminal" evidence="5">
    <location>
        <begin position="21"/>
        <end position="183"/>
    </location>
</feature>
<comment type="similarity">
    <text evidence="1">Belongs to the glycosyltransferase 28 family.</text>
</comment>
<dbReference type="STRING" id="394193.SAMN04489732_117192"/>
<dbReference type="InterPro" id="IPR010610">
    <property type="entry name" value="EryCIII-like_C"/>
</dbReference>
<evidence type="ECO:0000256" key="2">
    <source>
        <dbReference type="ARBA" id="ARBA00022676"/>
    </source>
</evidence>
<evidence type="ECO:0000256" key="3">
    <source>
        <dbReference type="ARBA" id="ARBA00022679"/>
    </source>
</evidence>
<dbReference type="GO" id="GO:0017000">
    <property type="term" value="P:antibiotic biosynthetic process"/>
    <property type="evidence" value="ECO:0007669"/>
    <property type="project" value="UniProtKB-ARBA"/>
</dbReference>
<dbReference type="EMBL" id="FOEF01000017">
    <property type="protein sequence ID" value="SEP51874.1"/>
    <property type="molecule type" value="Genomic_DNA"/>
</dbReference>
<dbReference type="Proteomes" id="UP000198582">
    <property type="component" value="Unassembled WGS sequence"/>
</dbReference>
<evidence type="ECO:0000256" key="1">
    <source>
        <dbReference type="ARBA" id="ARBA00006962"/>
    </source>
</evidence>
<dbReference type="Gene3D" id="3.40.50.2000">
    <property type="entry name" value="Glycogen Phosphorylase B"/>
    <property type="match status" value="2"/>
</dbReference>
<reference evidence="6 7" key="1">
    <citation type="submission" date="2016-10" db="EMBL/GenBank/DDBJ databases">
        <authorList>
            <person name="de Groot N.N."/>
        </authorList>
    </citation>
    <scope>NUCLEOTIDE SEQUENCE [LARGE SCALE GENOMIC DNA]</scope>
    <source>
        <strain evidence="6 7">DSM 44993</strain>
    </source>
</reference>
<dbReference type="CDD" id="cd03784">
    <property type="entry name" value="GT1_Gtf-like"/>
    <property type="match status" value="1"/>
</dbReference>